<keyword evidence="4" id="KW-0175">Coiled coil</keyword>
<dbReference type="PANTHER" id="PTHR43280:SF10">
    <property type="entry name" value="REGULATORY PROTEIN POCR"/>
    <property type="match status" value="1"/>
</dbReference>
<keyword evidence="3" id="KW-0804">Transcription</keyword>
<feature type="transmembrane region" description="Helical" evidence="5">
    <location>
        <begin position="12"/>
        <end position="35"/>
    </location>
</feature>
<dbReference type="PROSITE" id="PS00041">
    <property type="entry name" value="HTH_ARAC_FAMILY_1"/>
    <property type="match status" value="1"/>
</dbReference>
<evidence type="ECO:0000256" key="2">
    <source>
        <dbReference type="ARBA" id="ARBA00023125"/>
    </source>
</evidence>
<reference evidence="7 8" key="1">
    <citation type="submission" date="2018-07" db="EMBL/GenBank/DDBJ databases">
        <title>Genomic Encyclopedia of Type Strains, Phase IV (KMG-IV): sequencing the most valuable type-strain genomes for metagenomic binning, comparative biology and taxonomic classification.</title>
        <authorList>
            <person name="Goeker M."/>
        </authorList>
    </citation>
    <scope>NUCLEOTIDE SEQUENCE [LARGE SCALE GENOMIC DNA]</scope>
    <source>
        <strain evidence="7 8">DSM 27696</strain>
    </source>
</reference>
<keyword evidence="5" id="KW-1133">Transmembrane helix</keyword>
<dbReference type="Gene3D" id="3.30.450.20">
    <property type="entry name" value="PAS domain"/>
    <property type="match status" value="1"/>
</dbReference>
<feature type="domain" description="HTH araC/xylS-type" evidence="6">
    <location>
        <begin position="661"/>
        <end position="759"/>
    </location>
</feature>
<dbReference type="InterPro" id="IPR018060">
    <property type="entry name" value="HTH_AraC"/>
</dbReference>
<accession>A0A368Y914</accession>
<proteinExistence type="predicted"/>
<keyword evidence="5" id="KW-0812">Transmembrane</keyword>
<name>A0A368Y914_9BACI</name>
<keyword evidence="2" id="KW-0238">DNA-binding</keyword>
<organism evidence="7 8">
    <name type="scientific">Saliterribacillus persicus</name>
    <dbReference type="NCBI Taxonomy" id="930114"/>
    <lineage>
        <taxon>Bacteria</taxon>
        <taxon>Bacillati</taxon>
        <taxon>Bacillota</taxon>
        <taxon>Bacilli</taxon>
        <taxon>Bacillales</taxon>
        <taxon>Bacillaceae</taxon>
        <taxon>Saliterribacillus</taxon>
    </lineage>
</organism>
<dbReference type="SMART" id="SM00342">
    <property type="entry name" value="HTH_ARAC"/>
    <property type="match status" value="1"/>
</dbReference>
<evidence type="ECO:0000256" key="5">
    <source>
        <dbReference type="SAM" id="Phobius"/>
    </source>
</evidence>
<evidence type="ECO:0000256" key="4">
    <source>
        <dbReference type="SAM" id="Coils"/>
    </source>
</evidence>
<dbReference type="Proteomes" id="UP000252585">
    <property type="component" value="Unassembled WGS sequence"/>
</dbReference>
<evidence type="ECO:0000256" key="3">
    <source>
        <dbReference type="ARBA" id="ARBA00023163"/>
    </source>
</evidence>
<sequence length="762" mass="89209">MPMKRFSMKHYYKIIAFLIVLSTVPVIITGTLSYWQSSKAIVDYSNDEKKQNIYQIQTNVEQVLKYVDLSITYFVRSTQTQEFLNQDMKAAQFADFHKLRRDLNHLQTLETGIEDIVLVSFDKRWLINNDGLVNLEQTDYEKINSQYLSLPQKSTWVMEEADEIGFENATKKSCSHYINLVKRLPLLSSTTEGMISALIPSCELTEIMGQNTDSESFLILDGDNQTIAHSNTTYIGEDGYIPNALYEKIDRSADEGQFEYDLNGLSYKVIYQSSDYNDWTYISFVKLSDLHMKSSAIGWLTIIICSILLVLSLFFAFIGSRVLYQPIKKLKGLIHHEDNQLDNENEFVLIETHIENLLNQNDQLEKRMQKQITQLKQLFMMRLYQGKVSENEIPVKVKAFNYSQTWTWMTVFSLQIDSVDKDKFNKNDQDLLLFAINNLMEDLLGEDKRFTPVVMNDIQVTTVLTVCDSDSAYTHHINQTAQLIQEKVESLFHLSVSIGISQRFKELTETKTAFAESKEALKYRLKMGEASIIYYENLNRKYSKVPPYPSAIKNKLFDAIKLSDKDNAKYELNRLFEYIDHHDMYHHQLDIILSRFLYELFELKEMLGVNIEGFSSTEMVKDYQQFNTLTEIKNWLHSEIIMPLIDHVDERTDSKNKKISDRMIKLIHENYDKDISLDRIAAELHYNPNYLSSIFQKETHYSFSEYLLRYRLNKAKEWLTSTNKSVKEIAEELQYNNSQNFIRSFRKIEGITPGKYRSEFKN</sequence>
<dbReference type="InterPro" id="IPR009057">
    <property type="entry name" value="Homeodomain-like_sf"/>
</dbReference>
<gene>
    <name evidence="7" type="ORF">DFR57_10218</name>
</gene>
<dbReference type="InterPro" id="IPR018062">
    <property type="entry name" value="HTH_AraC-typ_CS"/>
</dbReference>
<dbReference type="GO" id="GO:0043565">
    <property type="term" value="F:sequence-specific DNA binding"/>
    <property type="evidence" value="ECO:0007669"/>
    <property type="project" value="InterPro"/>
</dbReference>
<feature type="transmembrane region" description="Helical" evidence="5">
    <location>
        <begin position="296"/>
        <end position="324"/>
    </location>
</feature>
<dbReference type="PANTHER" id="PTHR43280">
    <property type="entry name" value="ARAC-FAMILY TRANSCRIPTIONAL REGULATOR"/>
    <property type="match status" value="1"/>
</dbReference>
<dbReference type="PROSITE" id="PS01124">
    <property type="entry name" value="HTH_ARAC_FAMILY_2"/>
    <property type="match status" value="1"/>
</dbReference>
<protein>
    <submittedName>
        <fullName evidence="7">AraC family transcriptional regulator</fullName>
    </submittedName>
</protein>
<dbReference type="AlphaFoldDB" id="A0A368Y914"/>
<dbReference type="SUPFAM" id="SSF46689">
    <property type="entry name" value="Homeodomain-like"/>
    <property type="match status" value="2"/>
</dbReference>
<evidence type="ECO:0000259" key="6">
    <source>
        <dbReference type="PROSITE" id="PS01124"/>
    </source>
</evidence>
<keyword evidence="8" id="KW-1185">Reference proteome</keyword>
<feature type="coiled-coil region" evidence="4">
    <location>
        <begin position="347"/>
        <end position="381"/>
    </location>
</feature>
<dbReference type="EMBL" id="QPJJ01000002">
    <property type="protein sequence ID" value="RCW76743.1"/>
    <property type="molecule type" value="Genomic_DNA"/>
</dbReference>
<keyword evidence="5" id="KW-0472">Membrane</keyword>
<comment type="caution">
    <text evidence="7">The sequence shown here is derived from an EMBL/GenBank/DDBJ whole genome shotgun (WGS) entry which is preliminary data.</text>
</comment>
<dbReference type="Gene3D" id="1.10.10.60">
    <property type="entry name" value="Homeodomain-like"/>
    <property type="match status" value="2"/>
</dbReference>
<dbReference type="Pfam" id="PF12833">
    <property type="entry name" value="HTH_18"/>
    <property type="match status" value="1"/>
</dbReference>
<evidence type="ECO:0000313" key="8">
    <source>
        <dbReference type="Proteomes" id="UP000252585"/>
    </source>
</evidence>
<evidence type="ECO:0000313" key="7">
    <source>
        <dbReference type="EMBL" id="RCW76743.1"/>
    </source>
</evidence>
<evidence type="ECO:0000256" key="1">
    <source>
        <dbReference type="ARBA" id="ARBA00023015"/>
    </source>
</evidence>
<keyword evidence="1" id="KW-0805">Transcription regulation</keyword>
<dbReference type="GO" id="GO:0003700">
    <property type="term" value="F:DNA-binding transcription factor activity"/>
    <property type="evidence" value="ECO:0007669"/>
    <property type="project" value="InterPro"/>
</dbReference>